<organism evidence="1">
    <name type="scientific">uncultured bacterium 270</name>
    <dbReference type="NCBI Taxonomy" id="698387"/>
    <lineage>
        <taxon>Bacteria</taxon>
        <taxon>environmental samples</taxon>
    </lineage>
</organism>
<dbReference type="EMBL" id="GU260709">
    <property type="protein sequence ID" value="ADC36038.1"/>
    <property type="molecule type" value="Genomic_DNA"/>
</dbReference>
<proteinExistence type="predicted"/>
<reference evidence="1" key="2">
    <citation type="journal article" date="2010" name="Appl. Environ. Microbiol.">
        <title>Comparative analysis of acidobacterial genomic fragments from terrestrial and aquatic metagenomic libraries, with emphasis on acidobacteria subdivision 6.</title>
        <authorList>
            <person name="Kielak A.M."/>
            <person name="van Veen J.A."/>
            <person name="Kowalchuk G.A."/>
        </authorList>
    </citation>
    <scope>NUCLEOTIDE SEQUENCE</scope>
</reference>
<dbReference type="AlphaFoldDB" id="E3T6U4"/>
<sequence length="251" mass="27695">MDAAEFDRLVARARDPRLIPGIYNYCDGRCRQCPFTKRCLTFLDTEELKASGGGSRSLPDIVGESLRRTLEMLAEAARHDGIDLCAEPEVAQEPPAEPDLDRHRQDPLAVRARAYGQLAWRVARAIAPIAAARGDAPVVEAVETIEWFSSLISAKLYRAICGRAEGWESPDEAQTDFNGSAKIALIGIGESRRAWGVLMEEGRATADGVPAQAVRMLEALDAEVRERFPRVMEFVRPGFDAGREEREGDAR</sequence>
<name>E3T6U4_9BACT</name>
<reference evidence="1" key="1">
    <citation type="submission" date="2009-12" db="EMBL/GenBank/DDBJ databases">
        <authorList>
            <person name="Kielak A."/>
            <person name="van Veen J.A."/>
            <person name="Kowalchuk G.A."/>
        </authorList>
    </citation>
    <scope>NUCLEOTIDE SEQUENCE</scope>
</reference>
<protein>
    <submittedName>
        <fullName evidence="1">Uncharacterized protein</fullName>
    </submittedName>
</protein>
<evidence type="ECO:0000313" key="1">
    <source>
        <dbReference type="EMBL" id="ADC36038.1"/>
    </source>
</evidence>
<accession>E3T6U4</accession>